<proteinExistence type="predicted"/>
<dbReference type="PANTHER" id="PTHR22946">
    <property type="entry name" value="DIENELACTONE HYDROLASE DOMAIN-CONTAINING PROTEIN-RELATED"/>
    <property type="match status" value="1"/>
</dbReference>
<dbReference type="EMBL" id="CP003051">
    <property type="protein sequence ID" value="AGA89716.1"/>
    <property type="molecule type" value="Genomic_DNA"/>
</dbReference>
<feature type="transmembrane region" description="Helical" evidence="1">
    <location>
        <begin position="482"/>
        <end position="504"/>
    </location>
</feature>
<dbReference type="Proteomes" id="UP000010816">
    <property type="component" value="Chromosome"/>
</dbReference>
<dbReference type="OrthoDB" id="504769at2"/>
<feature type="transmembrane region" description="Helical" evidence="1">
    <location>
        <begin position="359"/>
        <end position="383"/>
    </location>
</feature>
<feature type="transmembrane region" description="Helical" evidence="1">
    <location>
        <begin position="395"/>
        <end position="414"/>
    </location>
</feature>
<dbReference type="SUPFAM" id="SSF53474">
    <property type="entry name" value="alpha/beta-Hydrolases"/>
    <property type="match status" value="1"/>
</dbReference>
<protein>
    <submittedName>
        <fullName evidence="3">Lysophospholipase</fullName>
    </submittedName>
</protein>
<dbReference type="STRING" id="765912.Thimo_0882"/>
<dbReference type="InterPro" id="IPR029058">
    <property type="entry name" value="AB_hydrolase_fold"/>
</dbReference>
<dbReference type="RefSeq" id="WP_015279862.1">
    <property type="nucleotide sequence ID" value="NC_019940.1"/>
</dbReference>
<evidence type="ECO:0000259" key="2">
    <source>
        <dbReference type="Pfam" id="PF12146"/>
    </source>
</evidence>
<evidence type="ECO:0000313" key="4">
    <source>
        <dbReference type="Proteomes" id="UP000010816"/>
    </source>
</evidence>
<feature type="transmembrane region" description="Helical" evidence="1">
    <location>
        <begin position="328"/>
        <end position="347"/>
    </location>
</feature>
<feature type="transmembrane region" description="Helical" evidence="1">
    <location>
        <begin position="260"/>
        <end position="278"/>
    </location>
</feature>
<dbReference type="InterPro" id="IPR050261">
    <property type="entry name" value="FrsA_esterase"/>
</dbReference>
<feature type="transmembrane region" description="Helical" evidence="1">
    <location>
        <begin position="298"/>
        <end position="316"/>
    </location>
</feature>
<gene>
    <name evidence="3" type="ORF">Thimo_0882</name>
</gene>
<keyword evidence="1" id="KW-0472">Membrane</keyword>
<feature type="transmembrane region" description="Helical" evidence="1">
    <location>
        <begin position="426"/>
        <end position="445"/>
    </location>
</feature>
<dbReference type="Pfam" id="PF12146">
    <property type="entry name" value="Hydrolase_4"/>
    <property type="match status" value="1"/>
</dbReference>
<name>L0GUN3_9GAMM</name>
<dbReference type="KEGG" id="tmb:Thimo_0882"/>
<dbReference type="PATRIC" id="fig|765912.4.peg.860"/>
<dbReference type="AlphaFoldDB" id="L0GUN3"/>
<evidence type="ECO:0000313" key="3">
    <source>
        <dbReference type="EMBL" id="AGA89716.1"/>
    </source>
</evidence>
<keyword evidence="1" id="KW-0812">Transmembrane</keyword>
<reference evidence="3 4" key="1">
    <citation type="submission" date="2011-09" db="EMBL/GenBank/DDBJ databases">
        <title>Complete sequence of chromosome of Thioflavicoccus mobilis 8321.</title>
        <authorList>
            <consortium name="US DOE Joint Genome Institute"/>
            <person name="Lucas S."/>
            <person name="Han J."/>
            <person name="Lapidus A."/>
            <person name="Cheng J.-F."/>
            <person name="Goodwin L."/>
            <person name="Pitluck S."/>
            <person name="Peters L."/>
            <person name="Ovchinnikova G."/>
            <person name="Lu M."/>
            <person name="Detter J.C."/>
            <person name="Han C."/>
            <person name="Tapia R."/>
            <person name="Land M."/>
            <person name="Hauser L."/>
            <person name="Kyrpides N."/>
            <person name="Ivanova N."/>
            <person name="Pagani I."/>
            <person name="Vogl K."/>
            <person name="Liu Z."/>
            <person name="Imhoff J."/>
            <person name="Thiel V."/>
            <person name="Frigaard N.-U."/>
            <person name="Bryant D."/>
            <person name="Woyke T."/>
        </authorList>
    </citation>
    <scope>NUCLEOTIDE SEQUENCE [LARGE SCALE GENOMIC DNA]</scope>
    <source>
        <strain evidence="3 4">8321</strain>
    </source>
</reference>
<sequence length="505" mass="53420">MRHIALALAALLLIAAGLWPLGQDLSGITIRSLHVGATPVTVFEPATRRPAPAVVIAHGFAGSRQLMQSFAVTLAHHGYVALTFDFPGHGRNPTPLQGGLADPERRSETLSEALAPIVDFARTLPEVDGRVALLGHSMATDVVVRYARAHPDIAATVAVSPFSDQVTATSPRNLLVIYGVSEPDHLRAVGEGMVAMAAAGAVVPGETYGRFADGSARRFVLAPGVEHTGVVFSGASLAAAVDWLDRTFDRSSGDAVATRGLALGLLFLGILLLARPLAELLPRVAPAPVGGGRPWRQLLPLALAPAVLTPLILARLPHGTMPLLLGDYLVLHFGLYGLLTALGLWLVRPPTRGARGARIAWGRFVIAAAAVAAYVTLAIGLPLDRLVTSYVPTGGRVPLAFVMLAGTLLFFLADEWLTRGPTAPRGAYPLTKACFLLSLTIAILLNLRELFFLAIIMPVMLIFFVVYGLFSRWAYRCTNVPLVGGLANAIAFAWGIAATFPVIAQ</sequence>
<evidence type="ECO:0000256" key="1">
    <source>
        <dbReference type="SAM" id="Phobius"/>
    </source>
</evidence>
<keyword evidence="1" id="KW-1133">Transmembrane helix</keyword>
<feature type="domain" description="Serine aminopeptidase S33" evidence="2">
    <location>
        <begin position="50"/>
        <end position="164"/>
    </location>
</feature>
<dbReference type="InterPro" id="IPR022742">
    <property type="entry name" value="Hydrolase_4"/>
</dbReference>
<keyword evidence="4" id="KW-1185">Reference proteome</keyword>
<organism evidence="3 4">
    <name type="scientific">Thioflavicoccus mobilis 8321</name>
    <dbReference type="NCBI Taxonomy" id="765912"/>
    <lineage>
        <taxon>Bacteria</taxon>
        <taxon>Pseudomonadati</taxon>
        <taxon>Pseudomonadota</taxon>
        <taxon>Gammaproteobacteria</taxon>
        <taxon>Chromatiales</taxon>
        <taxon>Chromatiaceae</taxon>
        <taxon>Thioflavicoccus</taxon>
    </lineage>
</organism>
<dbReference type="HOGENOM" id="CLU_042393_0_0_6"/>
<accession>L0GUN3</accession>
<feature type="transmembrane region" description="Helical" evidence="1">
    <location>
        <begin position="451"/>
        <end position="470"/>
    </location>
</feature>
<dbReference type="Gene3D" id="3.40.50.1820">
    <property type="entry name" value="alpha/beta hydrolase"/>
    <property type="match status" value="1"/>
</dbReference>
<dbReference type="eggNOG" id="COG1073">
    <property type="taxonomic scope" value="Bacteria"/>
</dbReference>